<feature type="domain" description="Glycosyltransferase subfamily 4-like N-terminal" evidence="4">
    <location>
        <begin position="3"/>
        <end position="147"/>
    </location>
</feature>
<dbReference type="GO" id="GO:0016740">
    <property type="term" value="F:transferase activity"/>
    <property type="evidence" value="ECO:0007669"/>
    <property type="project" value="UniProtKB-KW"/>
</dbReference>
<dbReference type="SUPFAM" id="SSF53756">
    <property type="entry name" value="UDP-Glycosyltransferase/glycogen phosphorylase"/>
    <property type="match status" value="1"/>
</dbReference>
<evidence type="ECO:0000313" key="6">
    <source>
        <dbReference type="Proteomes" id="UP000613452"/>
    </source>
</evidence>
<reference evidence="5 6" key="1">
    <citation type="submission" date="2020-12" db="EMBL/GenBank/DDBJ databases">
        <title>Genome assembly for a thermostable protease producing Bacillus cereus MAKP1 strain isolated from chicken gut.</title>
        <authorList>
            <person name="Malaviya A."/>
        </authorList>
    </citation>
    <scope>NUCLEOTIDE SEQUENCE [LARGE SCALE GENOMIC DNA]</scope>
    <source>
        <strain evidence="5 6">MAKP1</strain>
    </source>
</reference>
<gene>
    <name evidence="5" type="ORF">JCR31_01155</name>
</gene>
<accession>A0ABD4L8R3</accession>
<name>A0ABD4L8R3_BACCE</name>
<comment type="caution">
    <text evidence="5">The sequence shown here is derived from an EMBL/GenBank/DDBJ whole genome shotgun (WGS) entry which is preliminary data.</text>
</comment>
<dbReference type="InterPro" id="IPR001296">
    <property type="entry name" value="Glyco_trans_1"/>
</dbReference>
<dbReference type="EMBL" id="JAEFBZ010000001">
    <property type="protein sequence ID" value="MBK1606526.1"/>
    <property type="molecule type" value="Genomic_DNA"/>
</dbReference>
<dbReference type="Gene3D" id="3.40.50.2000">
    <property type="entry name" value="Glycogen Phosphorylase B"/>
    <property type="match status" value="2"/>
</dbReference>
<organism evidence="5 6">
    <name type="scientific">Bacillus cereus</name>
    <dbReference type="NCBI Taxonomy" id="1396"/>
    <lineage>
        <taxon>Bacteria</taxon>
        <taxon>Bacillati</taxon>
        <taxon>Bacillota</taxon>
        <taxon>Bacilli</taxon>
        <taxon>Bacillales</taxon>
        <taxon>Bacillaceae</taxon>
        <taxon>Bacillus</taxon>
        <taxon>Bacillus cereus group</taxon>
    </lineage>
</organism>
<sequence length="369" mass="43591">MKKILLIPKSQYGYNTDYYKMASYLSKQNIQVDILCFDNNLPKIEPPKNVNVIYVKRKKNKIFNYVQYSIEAIKYILKRRKKYSWILISGTIEYCGKIPMLLKRLTPQTKWIMDIRTCAVFTSEKKRDFYDNAMKWSVKFFDHITIISDLLANRLKINKYTLLPLGAERMVNIEEKKFEKNKIKFLYVGTFENRNIENLIKAYDEFCSKDSTDIQTSLDIVGFAHTRIHQERVEEAIKNANFKDRIIYHGRKNHDEIIGLFSEATIGFSYIPITDYYDVQPPTKTYEYIINGMICIGTNTKANTQIITEENGILVNEDIDSVVKGIQKIVHDLSKYSPISVSKTVEEYEWDKIEERFYKYLKKINEKNY</sequence>
<dbReference type="InterPro" id="IPR028098">
    <property type="entry name" value="Glyco_trans_4-like_N"/>
</dbReference>
<dbReference type="RefSeq" id="WP_200151989.1">
    <property type="nucleotide sequence ID" value="NZ_JAEFBZ010000001.1"/>
</dbReference>
<comment type="similarity">
    <text evidence="1">Belongs to the glycosyltransferase group 1 family. Glycosyltransferase 4 subfamily.</text>
</comment>
<proteinExistence type="inferred from homology"/>
<dbReference type="PANTHER" id="PTHR46401:SF2">
    <property type="entry name" value="GLYCOSYLTRANSFERASE WBBK-RELATED"/>
    <property type="match status" value="1"/>
</dbReference>
<evidence type="ECO:0000259" key="3">
    <source>
        <dbReference type="Pfam" id="PF00534"/>
    </source>
</evidence>
<dbReference type="Pfam" id="PF13477">
    <property type="entry name" value="Glyco_trans_4_2"/>
    <property type="match status" value="1"/>
</dbReference>
<dbReference type="PANTHER" id="PTHR46401">
    <property type="entry name" value="GLYCOSYLTRANSFERASE WBBK-RELATED"/>
    <property type="match status" value="1"/>
</dbReference>
<dbReference type="Pfam" id="PF00534">
    <property type="entry name" value="Glycos_transf_1"/>
    <property type="match status" value="1"/>
</dbReference>
<protein>
    <submittedName>
        <fullName evidence="5">Glycosyltransferase</fullName>
    </submittedName>
</protein>
<feature type="domain" description="Glycosyl transferase family 1" evidence="3">
    <location>
        <begin position="174"/>
        <end position="333"/>
    </location>
</feature>
<dbReference type="Proteomes" id="UP000613452">
    <property type="component" value="Unassembled WGS sequence"/>
</dbReference>
<evidence type="ECO:0000256" key="1">
    <source>
        <dbReference type="ARBA" id="ARBA00009481"/>
    </source>
</evidence>
<dbReference type="AlphaFoldDB" id="A0ABD4L8R3"/>
<evidence type="ECO:0000313" key="5">
    <source>
        <dbReference type="EMBL" id="MBK1606526.1"/>
    </source>
</evidence>
<keyword evidence="2" id="KW-0808">Transferase</keyword>
<evidence type="ECO:0000259" key="4">
    <source>
        <dbReference type="Pfam" id="PF13477"/>
    </source>
</evidence>
<evidence type="ECO:0000256" key="2">
    <source>
        <dbReference type="ARBA" id="ARBA00022679"/>
    </source>
</evidence>